<sequence>MFNTNALLQELTFKAIRSSGSGGQHVNKVSSKVELSFNLNKSLVLSDIQKQRISYKLQHRLTKESMLVLQCEESRSQHRNKELVIKKFLELIKSGLILPKRRVKTKVPKSVIRKRLNNKRKHSEKKANRRRPNLD</sequence>
<dbReference type="NCBIfam" id="NF006718">
    <property type="entry name" value="PRK09256.1"/>
    <property type="match status" value="1"/>
</dbReference>
<dbReference type="GO" id="GO:0016787">
    <property type="term" value="F:hydrolase activity"/>
    <property type="evidence" value="ECO:0007669"/>
    <property type="project" value="UniProtKB-KW"/>
</dbReference>
<evidence type="ECO:0000256" key="1">
    <source>
        <dbReference type="SAM" id="MobiDB-lite"/>
    </source>
</evidence>
<evidence type="ECO:0000313" key="4">
    <source>
        <dbReference type="Proteomes" id="UP001501496"/>
    </source>
</evidence>
<evidence type="ECO:0000259" key="2">
    <source>
        <dbReference type="PROSITE" id="PS00745"/>
    </source>
</evidence>
<keyword evidence="3" id="KW-0378">Hydrolase</keyword>
<dbReference type="PANTHER" id="PTHR47814">
    <property type="entry name" value="PEPTIDYL-TRNA HYDROLASE ARFB"/>
    <property type="match status" value="1"/>
</dbReference>
<protein>
    <submittedName>
        <fullName evidence="3">Alternative ribosome rescue aminoacyl-tRNA hydrolase ArfB</fullName>
    </submittedName>
</protein>
<dbReference type="Pfam" id="PF00472">
    <property type="entry name" value="RF-1"/>
    <property type="match status" value="1"/>
</dbReference>
<dbReference type="Gene3D" id="3.30.160.20">
    <property type="match status" value="1"/>
</dbReference>
<dbReference type="PROSITE" id="PS00745">
    <property type="entry name" value="RF_PROK_I"/>
    <property type="match status" value="1"/>
</dbReference>
<dbReference type="SUPFAM" id="SSF110916">
    <property type="entry name" value="Peptidyl-tRNA hydrolase domain-like"/>
    <property type="match status" value="1"/>
</dbReference>
<proteinExistence type="predicted"/>
<name>A0ABP8C6U8_9FLAO</name>
<organism evidence="3 4">
    <name type="scientific">Postechiella marina</name>
    <dbReference type="NCBI Taxonomy" id="943941"/>
    <lineage>
        <taxon>Bacteria</taxon>
        <taxon>Pseudomonadati</taxon>
        <taxon>Bacteroidota</taxon>
        <taxon>Flavobacteriia</taxon>
        <taxon>Flavobacteriales</taxon>
        <taxon>Flavobacteriaceae</taxon>
        <taxon>Postechiella</taxon>
    </lineage>
</organism>
<dbReference type="EMBL" id="BAABCA010000003">
    <property type="protein sequence ID" value="GAA4234755.1"/>
    <property type="molecule type" value="Genomic_DNA"/>
</dbReference>
<keyword evidence="4" id="KW-1185">Reference proteome</keyword>
<dbReference type="PANTHER" id="PTHR47814:SF1">
    <property type="entry name" value="PEPTIDYL-TRNA HYDROLASE ARFB"/>
    <property type="match status" value="1"/>
</dbReference>
<dbReference type="Proteomes" id="UP001501496">
    <property type="component" value="Unassembled WGS sequence"/>
</dbReference>
<accession>A0ABP8C6U8</accession>
<feature type="domain" description="Prokaryotic-type class I peptide chain release factors" evidence="2">
    <location>
        <begin position="17"/>
        <end position="33"/>
    </location>
</feature>
<reference evidence="4" key="1">
    <citation type="journal article" date="2019" name="Int. J. Syst. Evol. Microbiol.">
        <title>The Global Catalogue of Microorganisms (GCM) 10K type strain sequencing project: providing services to taxonomists for standard genome sequencing and annotation.</title>
        <authorList>
            <consortium name="The Broad Institute Genomics Platform"/>
            <consortium name="The Broad Institute Genome Sequencing Center for Infectious Disease"/>
            <person name="Wu L."/>
            <person name="Ma J."/>
        </authorList>
    </citation>
    <scope>NUCLEOTIDE SEQUENCE [LARGE SCALE GENOMIC DNA]</scope>
    <source>
        <strain evidence="4">JCM 17630</strain>
    </source>
</reference>
<dbReference type="InterPro" id="IPR000352">
    <property type="entry name" value="Pep_chain_release_fac_I"/>
</dbReference>
<comment type="caution">
    <text evidence="3">The sequence shown here is derived from an EMBL/GenBank/DDBJ whole genome shotgun (WGS) entry which is preliminary data.</text>
</comment>
<gene>
    <name evidence="3" type="primary">arfB</name>
    <name evidence="3" type="ORF">GCM10022291_14930</name>
</gene>
<evidence type="ECO:0000313" key="3">
    <source>
        <dbReference type="EMBL" id="GAA4234755.1"/>
    </source>
</evidence>
<dbReference type="RefSeq" id="WP_344787523.1">
    <property type="nucleotide sequence ID" value="NZ_BAABCA010000003.1"/>
</dbReference>
<feature type="region of interest" description="Disordered" evidence="1">
    <location>
        <begin position="115"/>
        <end position="135"/>
    </location>
</feature>